<organism evidence="3">
    <name type="scientific">Schizophyllum commune (strain H4-8 / FGSC 9210)</name>
    <name type="common">Split gill fungus</name>
    <dbReference type="NCBI Taxonomy" id="578458"/>
    <lineage>
        <taxon>Eukaryota</taxon>
        <taxon>Fungi</taxon>
        <taxon>Dikarya</taxon>
        <taxon>Basidiomycota</taxon>
        <taxon>Agaricomycotina</taxon>
        <taxon>Agaricomycetes</taxon>
        <taxon>Agaricomycetidae</taxon>
        <taxon>Agaricales</taxon>
        <taxon>Schizophyllaceae</taxon>
        <taxon>Schizophyllum</taxon>
    </lineage>
</organism>
<feature type="non-terminal residue" evidence="2">
    <location>
        <position position="99"/>
    </location>
</feature>
<dbReference type="RefSeq" id="XP_003038462.1">
    <property type="nucleotide sequence ID" value="XM_003038416.1"/>
</dbReference>
<keyword evidence="1" id="KW-1133">Transmembrane helix</keyword>
<sequence>MSPTVASAGSNFVNSIVAIFSSLVHSVLAVFEAIFALGKGIISAVIQIVQEVVSLGVQVCGGVIHFVTANFFVLLVLGGGYYLYTQKQQGRPLTGKRLQ</sequence>
<keyword evidence="1" id="KW-0812">Transmembrane</keyword>
<keyword evidence="1" id="KW-0472">Membrane</keyword>
<dbReference type="eggNOG" id="ENOG502R05K">
    <property type="taxonomic scope" value="Eukaryota"/>
</dbReference>
<dbReference type="InParanoid" id="D8PN63"/>
<accession>D8PN63</accession>
<dbReference type="Proteomes" id="UP000007431">
    <property type="component" value="Unassembled WGS sequence"/>
</dbReference>
<dbReference type="HOGENOM" id="CLU_168443_0_0_1"/>
<feature type="transmembrane region" description="Helical" evidence="1">
    <location>
        <begin position="12"/>
        <end position="35"/>
    </location>
</feature>
<proteinExistence type="predicted"/>
<dbReference type="GeneID" id="9589715"/>
<dbReference type="VEuPathDB" id="FungiDB:SCHCODRAFT_02612754"/>
<protein>
    <submittedName>
        <fullName evidence="2">Uncharacterized protein</fullName>
    </submittedName>
</protein>
<dbReference type="OMA" id="GYYWYTH"/>
<gene>
    <name evidence="2" type="ORF">SCHCODRAFT_103648</name>
</gene>
<evidence type="ECO:0000313" key="3">
    <source>
        <dbReference type="Proteomes" id="UP000007431"/>
    </source>
</evidence>
<reference evidence="2 3" key="1">
    <citation type="journal article" date="2010" name="Nat. Biotechnol.">
        <title>Genome sequence of the model mushroom Schizophyllum commune.</title>
        <authorList>
            <person name="Ohm R.A."/>
            <person name="de Jong J.F."/>
            <person name="Lugones L.G."/>
            <person name="Aerts A."/>
            <person name="Kothe E."/>
            <person name="Stajich J.E."/>
            <person name="de Vries R.P."/>
            <person name="Record E."/>
            <person name="Levasseur A."/>
            <person name="Baker S.E."/>
            <person name="Bartholomew K.A."/>
            <person name="Coutinho P.M."/>
            <person name="Erdmann S."/>
            <person name="Fowler T.J."/>
            <person name="Gathman A.C."/>
            <person name="Lombard V."/>
            <person name="Henrissat B."/>
            <person name="Knabe N."/>
            <person name="Kuees U."/>
            <person name="Lilly W.W."/>
            <person name="Lindquist E."/>
            <person name="Lucas S."/>
            <person name="Magnuson J.K."/>
            <person name="Piumi F."/>
            <person name="Raudaskoski M."/>
            <person name="Salamov A."/>
            <person name="Schmutz J."/>
            <person name="Schwarze F.W.M.R."/>
            <person name="vanKuyk P.A."/>
            <person name="Horton J.S."/>
            <person name="Grigoriev I.V."/>
            <person name="Woesten H.A.B."/>
        </authorList>
    </citation>
    <scope>NUCLEOTIDE SEQUENCE [LARGE SCALE GENOMIC DNA]</scope>
    <source>
        <strain evidence="3">H4-8 / FGSC 9210</strain>
    </source>
</reference>
<feature type="transmembrane region" description="Helical" evidence="1">
    <location>
        <begin position="55"/>
        <end position="84"/>
    </location>
</feature>
<evidence type="ECO:0000256" key="1">
    <source>
        <dbReference type="SAM" id="Phobius"/>
    </source>
</evidence>
<evidence type="ECO:0000313" key="2">
    <source>
        <dbReference type="EMBL" id="EFJ03560.1"/>
    </source>
</evidence>
<dbReference type="OrthoDB" id="2561686at2759"/>
<name>D8PN63_SCHCM</name>
<keyword evidence="3" id="KW-1185">Reference proteome</keyword>
<dbReference type="KEGG" id="scm:SCHCO_02612754"/>
<dbReference type="EMBL" id="GL377302">
    <property type="protein sequence ID" value="EFJ03560.1"/>
    <property type="molecule type" value="Genomic_DNA"/>
</dbReference>
<dbReference type="AlphaFoldDB" id="D8PN63"/>